<dbReference type="STRING" id="1261.HMPREF3195_00167"/>
<reference evidence="1 2" key="1">
    <citation type="submission" date="2016-02" db="EMBL/GenBank/DDBJ databases">
        <authorList>
            <person name="Wen L."/>
            <person name="He K."/>
            <person name="Yang H."/>
        </authorList>
    </citation>
    <scope>NUCLEOTIDE SEQUENCE [LARGE SCALE GENOMIC DNA]</scope>
    <source>
        <strain evidence="1 2">MJR8628A</strain>
    </source>
</reference>
<dbReference type="AlphaFoldDB" id="A0A135YYT1"/>
<organism evidence="1 2">
    <name type="scientific">Peptostreptococcus anaerobius</name>
    <dbReference type="NCBI Taxonomy" id="1261"/>
    <lineage>
        <taxon>Bacteria</taxon>
        <taxon>Bacillati</taxon>
        <taxon>Bacillota</taxon>
        <taxon>Clostridia</taxon>
        <taxon>Peptostreptococcales</taxon>
        <taxon>Peptostreptococcaceae</taxon>
        <taxon>Peptostreptococcus</taxon>
    </lineage>
</organism>
<dbReference type="EMBL" id="LSQZ01000005">
    <property type="protein sequence ID" value="KXI14537.1"/>
    <property type="molecule type" value="Genomic_DNA"/>
</dbReference>
<dbReference type="RefSeq" id="WP_207728541.1">
    <property type="nucleotide sequence ID" value="NZ_CP096607.1"/>
</dbReference>
<dbReference type="PATRIC" id="fig|1261.3.peg.1739"/>
<dbReference type="Proteomes" id="UP000070326">
    <property type="component" value="Unassembled WGS sequence"/>
</dbReference>
<gene>
    <name evidence="1" type="ORF">HMPREF3195_00167</name>
</gene>
<sequence length="63" mass="7492">MLVPRQKKDAKILNIKLATAINEKLERFCEESGQSKTVAVERFLDRCLDEYFEKSRKFEKQIK</sequence>
<protein>
    <recommendedName>
        <fullName evidence="3">Protein CopB</fullName>
    </recommendedName>
</protein>
<evidence type="ECO:0008006" key="3">
    <source>
        <dbReference type="Google" id="ProtNLM"/>
    </source>
</evidence>
<name>A0A135YYT1_9FIRM</name>
<comment type="caution">
    <text evidence="1">The sequence shown here is derived from an EMBL/GenBank/DDBJ whole genome shotgun (WGS) entry which is preliminary data.</text>
</comment>
<proteinExistence type="predicted"/>
<evidence type="ECO:0000313" key="2">
    <source>
        <dbReference type="Proteomes" id="UP000070326"/>
    </source>
</evidence>
<evidence type="ECO:0000313" key="1">
    <source>
        <dbReference type="EMBL" id="KXI14537.1"/>
    </source>
</evidence>
<accession>A0A135YYT1</accession>